<feature type="domain" description="Secretion system C-terminal sorting" evidence="3">
    <location>
        <begin position="236"/>
        <end position="286"/>
    </location>
</feature>
<name>A0A4R8IHI6_9FLAO</name>
<evidence type="ECO:0000256" key="2">
    <source>
        <dbReference type="SAM" id="SignalP"/>
    </source>
</evidence>
<gene>
    <name evidence="4" type="ORF">B0I22_0439</name>
</gene>
<dbReference type="AlphaFoldDB" id="A0A4R8IHI6"/>
<sequence length="288" mass="31538">MIKQLFFAMSLLLASFVCHAQTISLTGAQFNNWEDDVDLTSTTGIIYTAANVSLIPGEIKFRENHSWGNSWGANSFPVGIGVLNVQANILVNVAGTYNVVFNKLTGVYAFVLTSFPRVSLVGNNIGTPWETDVFLNTIDGITYNLQNYNLVSGEVKFRLEAGWLVSWGSSNGAFPTGLGVLGGLNINANVAGTYNISFNLLTGVYLFTQTLAVSDTTKKQVVLNTLVKDDLRFSEQVNRVDLYSADGKLIKSYQNITTVNMSDLSKGQYVLKIQIKGNETFSQKIIKN</sequence>
<dbReference type="RefSeq" id="WP_133942948.1">
    <property type="nucleotide sequence ID" value="NZ_SOEO01000001.1"/>
</dbReference>
<evidence type="ECO:0000256" key="1">
    <source>
        <dbReference type="ARBA" id="ARBA00022729"/>
    </source>
</evidence>
<reference evidence="4 5" key="1">
    <citation type="submission" date="2019-03" db="EMBL/GenBank/DDBJ databases">
        <title>Genomic Encyclopedia of Type Strains, Phase III (KMG-III): the genomes of soil and plant-associated and newly described type strains.</title>
        <authorList>
            <person name="Whitman W."/>
        </authorList>
    </citation>
    <scope>NUCLEOTIDE SEQUENCE [LARGE SCALE GENOMIC DNA]</scope>
    <source>
        <strain evidence="4 5">CGMCC 1.12802</strain>
    </source>
</reference>
<evidence type="ECO:0000313" key="5">
    <source>
        <dbReference type="Proteomes" id="UP000295313"/>
    </source>
</evidence>
<feature type="chain" id="PRO_5020853845" evidence="2">
    <location>
        <begin position="21"/>
        <end position="288"/>
    </location>
</feature>
<evidence type="ECO:0000313" key="4">
    <source>
        <dbReference type="EMBL" id="TDX86325.1"/>
    </source>
</evidence>
<dbReference type="EMBL" id="SOEO01000001">
    <property type="protein sequence ID" value="TDX86325.1"/>
    <property type="molecule type" value="Genomic_DNA"/>
</dbReference>
<dbReference type="OrthoDB" id="975117at2"/>
<comment type="caution">
    <text evidence="4">The sequence shown here is derived from an EMBL/GenBank/DDBJ whole genome shotgun (WGS) entry which is preliminary data.</text>
</comment>
<dbReference type="Pfam" id="PF18962">
    <property type="entry name" value="Por_Secre_tail"/>
    <property type="match status" value="1"/>
</dbReference>
<keyword evidence="5" id="KW-1185">Reference proteome</keyword>
<feature type="signal peptide" evidence="2">
    <location>
        <begin position="1"/>
        <end position="20"/>
    </location>
</feature>
<dbReference type="Proteomes" id="UP000295313">
    <property type="component" value="Unassembled WGS sequence"/>
</dbReference>
<dbReference type="InterPro" id="IPR026444">
    <property type="entry name" value="Secre_tail"/>
</dbReference>
<protein>
    <submittedName>
        <fullName evidence="4">Putative secreted protein (Por secretion system target)</fullName>
    </submittedName>
</protein>
<dbReference type="Gene3D" id="2.60.40.3620">
    <property type="match status" value="2"/>
</dbReference>
<evidence type="ECO:0000259" key="3">
    <source>
        <dbReference type="Pfam" id="PF18962"/>
    </source>
</evidence>
<dbReference type="NCBIfam" id="TIGR04183">
    <property type="entry name" value="Por_Secre_tail"/>
    <property type="match status" value="1"/>
</dbReference>
<organism evidence="4 5">
    <name type="scientific">Epilithonimonas xixisoli</name>
    <dbReference type="NCBI Taxonomy" id="1476462"/>
    <lineage>
        <taxon>Bacteria</taxon>
        <taxon>Pseudomonadati</taxon>
        <taxon>Bacteroidota</taxon>
        <taxon>Flavobacteriia</taxon>
        <taxon>Flavobacteriales</taxon>
        <taxon>Weeksellaceae</taxon>
        <taxon>Chryseobacterium group</taxon>
        <taxon>Epilithonimonas</taxon>
    </lineage>
</organism>
<accession>A0A4R8IHI6</accession>
<proteinExistence type="predicted"/>
<keyword evidence="1 2" id="KW-0732">Signal</keyword>